<evidence type="ECO:0000256" key="1">
    <source>
        <dbReference type="ARBA" id="ARBA00004202"/>
    </source>
</evidence>
<evidence type="ECO:0000256" key="5">
    <source>
        <dbReference type="ARBA" id="ARBA00022496"/>
    </source>
</evidence>
<organism evidence="13 14">
    <name type="scientific">Caballeronia insecticola</name>
    <dbReference type="NCBI Taxonomy" id="758793"/>
    <lineage>
        <taxon>Bacteria</taxon>
        <taxon>Pseudomonadati</taxon>
        <taxon>Pseudomonadota</taxon>
        <taxon>Betaproteobacteria</taxon>
        <taxon>Burkholderiales</taxon>
        <taxon>Burkholderiaceae</taxon>
        <taxon>Caballeronia</taxon>
    </lineage>
</organism>
<keyword evidence="3" id="KW-0813">Transport</keyword>
<dbReference type="InterPro" id="IPR003439">
    <property type="entry name" value="ABC_transporter-like_ATP-bd"/>
</dbReference>
<evidence type="ECO:0000256" key="11">
    <source>
        <dbReference type="ARBA" id="ARBA00023136"/>
    </source>
</evidence>
<dbReference type="Proteomes" id="UP000013966">
    <property type="component" value="Plasmid p1"/>
</dbReference>
<reference evidence="13 14" key="1">
    <citation type="journal article" date="2013" name="Genome Announc.">
        <title>Complete Genome Sequence of Burkholderia sp. Strain RPE64, Bacterial Symbiont of the Bean Bug Riptortus pedestris.</title>
        <authorList>
            <person name="Shibata T.F."/>
            <person name="Maeda T."/>
            <person name="Nikoh N."/>
            <person name="Yamaguchi K."/>
            <person name="Oshima K."/>
            <person name="Hattori M."/>
            <person name="Nishiyama T."/>
            <person name="Hasebe M."/>
            <person name="Fukatsu T."/>
            <person name="Kikuchi Y."/>
            <person name="Shigenobu S."/>
        </authorList>
    </citation>
    <scope>NUCLEOTIDE SEQUENCE [LARGE SCALE GENOMIC DNA]</scope>
    <source>
        <plasmid evidence="13 14">p1</plasmid>
    </source>
</reference>
<dbReference type="FunFam" id="3.40.50.300:FF:000134">
    <property type="entry name" value="Iron-enterobactin ABC transporter ATP-binding protein"/>
    <property type="match status" value="1"/>
</dbReference>
<dbReference type="InterPro" id="IPR051535">
    <property type="entry name" value="Siderophore_ABC-ATPase"/>
</dbReference>
<evidence type="ECO:0000256" key="7">
    <source>
        <dbReference type="ARBA" id="ARBA00022741"/>
    </source>
</evidence>
<dbReference type="GO" id="GO:0005886">
    <property type="term" value="C:plasma membrane"/>
    <property type="evidence" value="ECO:0007669"/>
    <property type="project" value="UniProtKB-SubCell"/>
</dbReference>
<keyword evidence="9" id="KW-0408">Iron</keyword>
<dbReference type="GO" id="GO:0006826">
    <property type="term" value="P:iron ion transport"/>
    <property type="evidence" value="ECO:0007669"/>
    <property type="project" value="UniProtKB-KW"/>
</dbReference>
<dbReference type="PROSITE" id="PS50893">
    <property type="entry name" value="ABC_TRANSPORTER_2"/>
    <property type="match status" value="1"/>
</dbReference>
<evidence type="ECO:0000256" key="10">
    <source>
        <dbReference type="ARBA" id="ARBA00023065"/>
    </source>
</evidence>
<dbReference type="RefSeq" id="WP_016347863.1">
    <property type="nucleotide sequence ID" value="NC_021289.1"/>
</dbReference>
<dbReference type="InterPro" id="IPR027417">
    <property type="entry name" value="P-loop_NTPase"/>
</dbReference>
<geneLocation type="plasmid" evidence="13 14">
    <name>p1</name>
</geneLocation>
<dbReference type="PATRIC" id="fig|758793.3.peg.5369"/>
<dbReference type="GO" id="GO:0016887">
    <property type="term" value="F:ATP hydrolysis activity"/>
    <property type="evidence" value="ECO:0007669"/>
    <property type="project" value="InterPro"/>
</dbReference>
<accession>R4WRF4</accession>
<dbReference type="PANTHER" id="PTHR42771:SF2">
    <property type="entry name" value="IRON(3+)-HYDROXAMATE IMPORT ATP-BINDING PROTEIN FHUC"/>
    <property type="match status" value="1"/>
</dbReference>
<dbReference type="EMBL" id="AP013061">
    <property type="protein sequence ID" value="BAN27154.1"/>
    <property type="molecule type" value="Genomic_DNA"/>
</dbReference>
<dbReference type="SMART" id="SM00382">
    <property type="entry name" value="AAA"/>
    <property type="match status" value="1"/>
</dbReference>
<dbReference type="HOGENOM" id="CLU_000604_1_11_4"/>
<dbReference type="GO" id="GO:0005524">
    <property type="term" value="F:ATP binding"/>
    <property type="evidence" value="ECO:0007669"/>
    <property type="project" value="UniProtKB-KW"/>
</dbReference>
<protein>
    <submittedName>
        <fullName evidence="13">ABC-type cobalamin/Fe3+-siderophores transport systems ATPase component</fullName>
    </submittedName>
</protein>
<dbReference type="KEGG" id="buo:BRPE64_DCDS02180"/>
<keyword evidence="11" id="KW-0472">Membrane</keyword>
<dbReference type="PANTHER" id="PTHR42771">
    <property type="entry name" value="IRON(3+)-HYDROXAMATE IMPORT ATP-BINDING PROTEIN FHUC"/>
    <property type="match status" value="1"/>
</dbReference>
<feature type="domain" description="ABC transporter" evidence="12">
    <location>
        <begin position="7"/>
        <end position="246"/>
    </location>
</feature>
<dbReference type="OrthoDB" id="5296765at2"/>
<dbReference type="AlphaFoldDB" id="R4WRF4"/>
<comment type="similarity">
    <text evidence="2">Belongs to the ABC transporter superfamily.</text>
</comment>
<keyword evidence="4" id="KW-1003">Cell membrane</keyword>
<evidence type="ECO:0000259" key="12">
    <source>
        <dbReference type="PROSITE" id="PS50893"/>
    </source>
</evidence>
<dbReference type="PROSITE" id="PS00211">
    <property type="entry name" value="ABC_TRANSPORTER_1"/>
    <property type="match status" value="1"/>
</dbReference>
<name>R4WRF4_9BURK</name>
<reference evidence="13 14" key="2">
    <citation type="journal article" date="2018" name="Int. J. Syst. Evol. Microbiol.">
        <title>Burkholderia insecticola sp. nov., a gut symbiotic bacterium of the bean bug Riptortus pedestris.</title>
        <authorList>
            <person name="Takeshita K."/>
            <person name="Tamaki H."/>
            <person name="Ohbayashi T."/>
            <person name="Meng X.-Y."/>
            <person name="Sone T."/>
            <person name="Mitani Y."/>
            <person name="Peeters C."/>
            <person name="Kikuchi Y."/>
            <person name="Vandamme P."/>
        </authorList>
    </citation>
    <scope>NUCLEOTIDE SEQUENCE [LARGE SCALE GENOMIC DNA]</scope>
    <source>
        <strain evidence="13">RPE64</strain>
        <plasmid evidence="13 14">p1</plasmid>
    </source>
</reference>
<keyword evidence="14" id="KW-1185">Reference proteome</keyword>
<keyword evidence="5" id="KW-0410">Iron transport</keyword>
<evidence type="ECO:0000256" key="3">
    <source>
        <dbReference type="ARBA" id="ARBA00022448"/>
    </source>
</evidence>
<sequence length="278" mass="30240">MTLRTALRARSLTVGYRDDVVLENLDIDIAAGRVTALCGPNGCGKSTLLRTLAGLQTARAGQVDVNGKPIASMRRRALARTLTMLAQFNQIPAGLTVRELVAYGRYAHGGWMRGLSTLRRADHAAIDAALHASGLTDDASRDVAALSGGERQRAWIAMALAQEAPIVLLDEPTTYLDIHHQLDILRELRRLNRERGLTIVWVLHDLNQAAAFSDEIVLMRAGRIVAQGTPEAMIDPRHLQETFGVRMLRVSHPQTGAPMCVPAYEGVAESAKTRDIAA</sequence>
<dbReference type="Gene3D" id="3.40.50.300">
    <property type="entry name" value="P-loop containing nucleotide triphosphate hydrolases"/>
    <property type="match status" value="1"/>
</dbReference>
<keyword evidence="10" id="KW-0406">Ion transport</keyword>
<evidence type="ECO:0000256" key="9">
    <source>
        <dbReference type="ARBA" id="ARBA00023004"/>
    </source>
</evidence>
<keyword evidence="6" id="KW-0997">Cell inner membrane</keyword>
<dbReference type="Pfam" id="PF00005">
    <property type="entry name" value="ABC_tran"/>
    <property type="match status" value="1"/>
</dbReference>
<dbReference type="InterPro" id="IPR003593">
    <property type="entry name" value="AAA+_ATPase"/>
</dbReference>
<dbReference type="SUPFAM" id="SSF52540">
    <property type="entry name" value="P-loop containing nucleoside triphosphate hydrolases"/>
    <property type="match status" value="1"/>
</dbReference>
<evidence type="ECO:0000313" key="13">
    <source>
        <dbReference type="EMBL" id="BAN27154.1"/>
    </source>
</evidence>
<keyword evidence="8" id="KW-0067">ATP-binding</keyword>
<proteinExistence type="inferred from homology"/>
<evidence type="ECO:0000256" key="6">
    <source>
        <dbReference type="ARBA" id="ARBA00022519"/>
    </source>
</evidence>
<dbReference type="InterPro" id="IPR017871">
    <property type="entry name" value="ABC_transporter-like_CS"/>
</dbReference>
<keyword evidence="13" id="KW-0614">Plasmid</keyword>
<gene>
    <name evidence="13" type="ORF">BRPE64_DCDS02180</name>
</gene>
<evidence type="ECO:0000256" key="2">
    <source>
        <dbReference type="ARBA" id="ARBA00005417"/>
    </source>
</evidence>
<keyword evidence="7" id="KW-0547">Nucleotide-binding</keyword>
<evidence type="ECO:0000313" key="14">
    <source>
        <dbReference type="Proteomes" id="UP000013966"/>
    </source>
</evidence>
<dbReference type="CDD" id="cd03214">
    <property type="entry name" value="ABC_Iron-Siderophores_B12_Hemin"/>
    <property type="match status" value="1"/>
</dbReference>
<evidence type="ECO:0000256" key="4">
    <source>
        <dbReference type="ARBA" id="ARBA00022475"/>
    </source>
</evidence>
<evidence type="ECO:0000256" key="8">
    <source>
        <dbReference type="ARBA" id="ARBA00022840"/>
    </source>
</evidence>
<comment type="subcellular location">
    <subcellularLocation>
        <location evidence="1">Cell membrane</location>
        <topology evidence="1">Peripheral membrane protein</topology>
    </subcellularLocation>
</comment>